<dbReference type="PANTHER" id="PTHR30244:SF30">
    <property type="entry name" value="BLR5990 PROTEIN"/>
    <property type="match status" value="1"/>
</dbReference>
<dbReference type="CDD" id="cd00616">
    <property type="entry name" value="AHBA_syn"/>
    <property type="match status" value="1"/>
</dbReference>
<evidence type="ECO:0000256" key="1">
    <source>
        <dbReference type="PIRSR" id="PIRSR000390-1"/>
    </source>
</evidence>
<dbReference type="PIRSF" id="PIRSF000390">
    <property type="entry name" value="PLP_StrS"/>
    <property type="match status" value="1"/>
</dbReference>
<evidence type="ECO:0000313" key="5">
    <source>
        <dbReference type="Proteomes" id="UP000274920"/>
    </source>
</evidence>
<evidence type="ECO:0000313" key="4">
    <source>
        <dbReference type="EMBL" id="RRK32609.1"/>
    </source>
</evidence>
<dbReference type="SUPFAM" id="SSF53383">
    <property type="entry name" value="PLP-dependent transferases"/>
    <property type="match status" value="1"/>
</dbReference>
<dbReference type="Pfam" id="PF01041">
    <property type="entry name" value="DegT_DnrJ_EryC1"/>
    <property type="match status" value="1"/>
</dbReference>
<keyword evidence="2 3" id="KW-0663">Pyridoxal phosphate</keyword>
<dbReference type="Gene3D" id="3.40.640.10">
    <property type="entry name" value="Type I PLP-dependent aspartate aminotransferase-like (Major domain)"/>
    <property type="match status" value="1"/>
</dbReference>
<feature type="active site" description="Proton acceptor" evidence="1">
    <location>
        <position position="197"/>
    </location>
</feature>
<dbReference type="InterPro" id="IPR015424">
    <property type="entry name" value="PyrdxlP-dep_Trfase"/>
</dbReference>
<evidence type="ECO:0000256" key="3">
    <source>
        <dbReference type="RuleBase" id="RU004508"/>
    </source>
</evidence>
<comment type="similarity">
    <text evidence="3">Belongs to the DegT/DnrJ/EryC1 family.</text>
</comment>
<keyword evidence="4" id="KW-0032">Aminotransferase</keyword>
<accession>A0A426DIE7</accession>
<dbReference type="Proteomes" id="UP000274920">
    <property type="component" value="Unassembled WGS sequence"/>
</dbReference>
<dbReference type="AlphaFoldDB" id="A0A426DIE7"/>
<dbReference type="GO" id="GO:0008483">
    <property type="term" value="F:transaminase activity"/>
    <property type="evidence" value="ECO:0007669"/>
    <property type="project" value="UniProtKB-KW"/>
</dbReference>
<name>A0A426DIE7_9FIRM</name>
<gene>
    <name evidence="4" type="ORF">EBB54_15530</name>
</gene>
<protein>
    <submittedName>
        <fullName evidence="4">Aminotransferase class I/II-fold pyridoxal phosphate-dependent enzyme</fullName>
    </submittedName>
</protein>
<proteinExistence type="inferred from homology"/>
<sequence length="377" mass="41802">MIPLAMPNLTGNEKKYLENCIDTTYVSSVGEYVKRFESMVAEATGSRYAVATSAGTTGLHAALTAVGVGYDDLVILPTFTFIASANAIRHCGAAPWLMDIESESWCLDPNIVQLEIEKKCEIENGRLKHKKSGCRVAAIMPVYTLGNIPDMDSFRDIADRYNLPLVVDAACAIGAKYKNENFGTLADLSVLSFNGNKTITCGGGGAVVGNDEKLISLLRHITTTARVWPDYDFDMVGFNYRMTNIQAAVGCAQMERLDTFIKRKREVQAFYEEQFKNLPITCFPTTDGSSYWFSGIVLKPGTDLAVAKVLTEKLKKKDIEARTFWKPIHLQKPYKDCPRSNVTLAESVWQRIVTLPCSTNITTEELKWVCNAVKEAI</sequence>
<dbReference type="PANTHER" id="PTHR30244">
    <property type="entry name" value="TRANSAMINASE"/>
    <property type="match status" value="1"/>
</dbReference>
<keyword evidence="4" id="KW-0808">Transferase</keyword>
<keyword evidence="5" id="KW-1185">Reference proteome</keyword>
<dbReference type="InterPro" id="IPR015421">
    <property type="entry name" value="PyrdxlP-dep_Trfase_major"/>
</dbReference>
<comment type="caution">
    <text evidence="4">The sequence shown here is derived from an EMBL/GenBank/DDBJ whole genome shotgun (WGS) entry which is preliminary data.</text>
</comment>
<dbReference type="GO" id="GO:0030170">
    <property type="term" value="F:pyridoxal phosphate binding"/>
    <property type="evidence" value="ECO:0007669"/>
    <property type="project" value="TreeGrafter"/>
</dbReference>
<dbReference type="InterPro" id="IPR000653">
    <property type="entry name" value="DegT/StrS_aminotransferase"/>
</dbReference>
<evidence type="ECO:0000256" key="2">
    <source>
        <dbReference type="PIRSR" id="PIRSR000390-2"/>
    </source>
</evidence>
<dbReference type="GO" id="GO:0000271">
    <property type="term" value="P:polysaccharide biosynthetic process"/>
    <property type="evidence" value="ECO:0007669"/>
    <property type="project" value="TreeGrafter"/>
</dbReference>
<dbReference type="EMBL" id="RHJS01000002">
    <property type="protein sequence ID" value="RRK32609.1"/>
    <property type="molecule type" value="Genomic_DNA"/>
</dbReference>
<reference evidence="4" key="1">
    <citation type="submission" date="2018-10" db="EMBL/GenBank/DDBJ databases">
        <title>Schaedlerella arabinophila gen. nov. sp. nov., isolated from the mouse intestinal tract and comparative analysis with the genome of the closely related altered Schaedler flora strain ASF502.</title>
        <authorList>
            <person name="Miyake S."/>
            <person name="Soh M."/>
            <person name="Seedorf H."/>
        </authorList>
    </citation>
    <scope>NUCLEOTIDE SEQUENCE [LARGE SCALE GENOMIC DNA]</scope>
    <source>
        <strain evidence="4">DSM 106076</strain>
    </source>
</reference>
<feature type="modified residue" description="N6-(pyridoxal phosphate)lysine" evidence="2">
    <location>
        <position position="197"/>
    </location>
</feature>
<organism evidence="4 5">
    <name type="scientific">Schaedlerella arabinosiphila</name>
    <dbReference type="NCBI Taxonomy" id="2044587"/>
    <lineage>
        <taxon>Bacteria</taxon>
        <taxon>Bacillati</taxon>
        <taxon>Bacillota</taxon>
        <taxon>Clostridia</taxon>
        <taxon>Lachnospirales</taxon>
        <taxon>Lachnospiraceae</taxon>
        <taxon>Schaedlerella</taxon>
    </lineage>
</organism>